<name>A0A9W9TFV7_PENCI</name>
<dbReference type="Proteomes" id="UP001147733">
    <property type="component" value="Unassembled WGS sequence"/>
</dbReference>
<sequence>MRVTTVSSLIVFAVTAAGLTITSPEVGQSVDNSKSVTVKWQAVETDPETFSIYLVNQNVYPPTQELVASDVPKDKGSYTIKAKSMDGVDTGRGYQVNIVSDTNQAILAQSSQFKVAGHDKMSSISGKETGISTDSATDFTSATDSISASGTATSVTASTSMTSSSASITATESSTVPSTSPTITHTSISASSYTTSSSFASPLSTSTHTSTSLLTTSTTSANPYVAYLYLFIVIFHNILICPFNFEFYLEHYIHNSILYFINGLVIIYFAQFH</sequence>
<keyword evidence="2" id="KW-0812">Transmembrane</keyword>
<feature type="domain" description="Yeast cell wall synthesis Kre9/Knh1-like N-terminal" evidence="4">
    <location>
        <begin position="23"/>
        <end position="115"/>
    </location>
</feature>
<dbReference type="OrthoDB" id="5316007at2759"/>
<reference evidence="5" key="2">
    <citation type="journal article" date="2023" name="IMA Fungus">
        <title>Comparative genomic study of the Penicillium genus elucidates a diverse pangenome and 15 lateral gene transfer events.</title>
        <authorList>
            <person name="Petersen C."/>
            <person name="Sorensen T."/>
            <person name="Nielsen M.R."/>
            <person name="Sondergaard T.E."/>
            <person name="Sorensen J.L."/>
            <person name="Fitzpatrick D.A."/>
            <person name="Frisvad J.C."/>
            <person name="Nielsen K.L."/>
        </authorList>
    </citation>
    <scope>NUCLEOTIDE SEQUENCE</scope>
    <source>
        <strain evidence="5">IBT 23319</strain>
    </source>
</reference>
<keyword evidence="2" id="KW-0472">Membrane</keyword>
<dbReference type="EMBL" id="JAPQKT010000009">
    <property type="protein sequence ID" value="KAJ5221178.1"/>
    <property type="molecule type" value="Genomic_DNA"/>
</dbReference>
<proteinExistence type="predicted"/>
<dbReference type="InterPro" id="IPR052479">
    <property type="entry name" value="GPI-anchor_Adhesion_Reg"/>
</dbReference>
<evidence type="ECO:0000313" key="5">
    <source>
        <dbReference type="EMBL" id="KAJ5221178.1"/>
    </source>
</evidence>
<accession>A0A9W9TFV7</accession>
<evidence type="ECO:0000256" key="2">
    <source>
        <dbReference type="SAM" id="Phobius"/>
    </source>
</evidence>
<keyword evidence="2" id="KW-1133">Transmembrane helix</keyword>
<evidence type="ECO:0000259" key="4">
    <source>
        <dbReference type="Pfam" id="PF10342"/>
    </source>
</evidence>
<feature type="chain" id="PRO_5040719256" description="Yeast cell wall synthesis Kre9/Knh1-like N-terminal domain-containing protein" evidence="3">
    <location>
        <begin position="19"/>
        <end position="273"/>
    </location>
</feature>
<evidence type="ECO:0000256" key="3">
    <source>
        <dbReference type="SAM" id="SignalP"/>
    </source>
</evidence>
<feature type="transmembrane region" description="Helical" evidence="2">
    <location>
        <begin position="224"/>
        <end position="245"/>
    </location>
</feature>
<keyword evidence="6" id="KW-1185">Reference proteome</keyword>
<organism evidence="5 6">
    <name type="scientific">Penicillium citrinum</name>
    <dbReference type="NCBI Taxonomy" id="5077"/>
    <lineage>
        <taxon>Eukaryota</taxon>
        <taxon>Fungi</taxon>
        <taxon>Dikarya</taxon>
        <taxon>Ascomycota</taxon>
        <taxon>Pezizomycotina</taxon>
        <taxon>Eurotiomycetes</taxon>
        <taxon>Eurotiomycetidae</taxon>
        <taxon>Eurotiales</taxon>
        <taxon>Aspergillaceae</taxon>
        <taxon>Penicillium</taxon>
    </lineage>
</organism>
<dbReference type="PANTHER" id="PTHR35185:SF1">
    <property type="entry name" value="UPF0619 GPI-ANCHORED MEMBRANE PROTEIN C1322.10"/>
    <property type="match status" value="1"/>
</dbReference>
<evidence type="ECO:0000256" key="1">
    <source>
        <dbReference type="ARBA" id="ARBA00022729"/>
    </source>
</evidence>
<dbReference type="RefSeq" id="XP_056496101.1">
    <property type="nucleotide sequence ID" value="XM_056648970.1"/>
</dbReference>
<feature type="transmembrane region" description="Helical" evidence="2">
    <location>
        <begin position="252"/>
        <end position="270"/>
    </location>
</feature>
<comment type="caution">
    <text evidence="5">The sequence shown here is derived from an EMBL/GenBank/DDBJ whole genome shotgun (WGS) entry which is preliminary data.</text>
</comment>
<feature type="signal peptide" evidence="3">
    <location>
        <begin position="1"/>
        <end position="18"/>
    </location>
</feature>
<dbReference type="GeneID" id="81388137"/>
<dbReference type="AlphaFoldDB" id="A0A9W9TFV7"/>
<dbReference type="PANTHER" id="PTHR35185">
    <property type="entry name" value="SERINE/THREONINE-RICH PROTEIN ADG2-RELATED"/>
    <property type="match status" value="1"/>
</dbReference>
<protein>
    <recommendedName>
        <fullName evidence="4">Yeast cell wall synthesis Kre9/Knh1-like N-terminal domain-containing protein</fullName>
    </recommendedName>
</protein>
<gene>
    <name evidence="5" type="ORF">N7469_010065</name>
</gene>
<dbReference type="InterPro" id="IPR018466">
    <property type="entry name" value="Kre9/Knh1-like_N"/>
</dbReference>
<dbReference type="Pfam" id="PF10342">
    <property type="entry name" value="Kre9_KNH"/>
    <property type="match status" value="1"/>
</dbReference>
<reference evidence="5" key="1">
    <citation type="submission" date="2022-11" db="EMBL/GenBank/DDBJ databases">
        <authorList>
            <person name="Petersen C."/>
        </authorList>
    </citation>
    <scope>NUCLEOTIDE SEQUENCE</scope>
    <source>
        <strain evidence="5">IBT 23319</strain>
    </source>
</reference>
<keyword evidence="1 3" id="KW-0732">Signal</keyword>
<evidence type="ECO:0000313" key="6">
    <source>
        <dbReference type="Proteomes" id="UP001147733"/>
    </source>
</evidence>